<proteinExistence type="inferred from homology"/>
<dbReference type="GO" id="GO:0015628">
    <property type="term" value="P:protein secretion by the type II secretion system"/>
    <property type="evidence" value="ECO:0007669"/>
    <property type="project" value="InterPro"/>
</dbReference>
<accession>A0A3A4PB37</accession>
<sequence length="290" mass="32265">MRTGTRNSGFTLMEVLLAVTILAMIFGIVFGTFFYTITNAEEQQERAVIYHKANFLLNDITQNTASAYVPFGGRLGSETSAETGETVETEETEQSIFMGTPSENEDTPVDSLELFTTNSRFSARMLAGEIAHVTYGPAEQDVEDLPYAVDENNPYALQCTVAPLLTETEDGGGVFQWTMNVHSLRFEYFDGTEWLPEWVYEDETALPAAVKVTLEIADSNGELFPFSTIARIPVNSVLEEPETAFEELEDEEQEEQEEDILEDQEEEEINPPADEGAEGDQGSSTLETQE</sequence>
<dbReference type="NCBIfam" id="TIGR02532">
    <property type="entry name" value="IV_pilin_GFxxxE"/>
    <property type="match status" value="1"/>
</dbReference>
<dbReference type="InterPro" id="IPR010055">
    <property type="entry name" value="T2SS_protein-GspJ"/>
</dbReference>
<dbReference type="SUPFAM" id="SSF54523">
    <property type="entry name" value="Pili subunits"/>
    <property type="match status" value="1"/>
</dbReference>
<keyword evidence="4" id="KW-1133">Transmembrane helix</keyword>
<feature type="transmembrane region" description="Helical" evidence="4">
    <location>
        <begin position="12"/>
        <end position="35"/>
    </location>
</feature>
<dbReference type="GO" id="GO:0015627">
    <property type="term" value="C:type II protein secretion system complex"/>
    <property type="evidence" value="ECO:0007669"/>
    <property type="project" value="InterPro"/>
</dbReference>
<evidence type="ECO:0000256" key="3">
    <source>
        <dbReference type="SAM" id="MobiDB-lite"/>
    </source>
</evidence>
<evidence type="ECO:0000256" key="2">
    <source>
        <dbReference type="ARBA" id="ARBA00021539"/>
    </source>
</evidence>
<name>A0A3A4PB37_ABYX5</name>
<gene>
    <name evidence="5" type="ORF">C4520_02720</name>
</gene>
<comment type="caution">
    <text evidence="5">The sequence shown here is derived from an EMBL/GenBank/DDBJ whole genome shotgun (WGS) entry which is preliminary data.</text>
</comment>
<dbReference type="EMBL" id="QZKU01000025">
    <property type="protein sequence ID" value="RJP25174.1"/>
    <property type="molecule type" value="Genomic_DNA"/>
</dbReference>
<dbReference type="InterPro" id="IPR012902">
    <property type="entry name" value="N_methyl_site"/>
</dbReference>
<keyword evidence="4" id="KW-0472">Membrane</keyword>
<dbReference type="Gene3D" id="2.10.70.20">
    <property type="entry name" value="gspk-gspi-gspj complex like domains"/>
    <property type="match status" value="1"/>
</dbReference>
<comment type="similarity">
    <text evidence="1">Belongs to the GSP J family.</text>
</comment>
<organism evidence="5 6">
    <name type="scientific">Abyssobacteria bacterium (strain SURF_5)</name>
    <dbReference type="NCBI Taxonomy" id="2093360"/>
    <lineage>
        <taxon>Bacteria</taxon>
        <taxon>Pseudomonadati</taxon>
        <taxon>Candidatus Hydrogenedentota</taxon>
        <taxon>Candidatus Abyssobacteria</taxon>
    </lineage>
</organism>
<evidence type="ECO:0000256" key="4">
    <source>
        <dbReference type="SAM" id="Phobius"/>
    </source>
</evidence>
<evidence type="ECO:0000313" key="6">
    <source>
        <dbReference type="Proteomes" id="UP000265882"/>
    </source>
</evidence>
<evidence type="ECO:0000313" key="5">
    <source>
        <dbReference type="EMBL" id="RJP25174.1"/>
    </source>
</evidence>
<evidence type="ECO:0000256" key="1">
    <source>
        <dbReference type="ARBA" id="ARBA00011084"/>
    </source>
</evidence>
<keyword evidence="4" id="KW-0812">Transmembrane</keyword>
<dbReference type="InterPro" id="IPR045584">
    <property type="entry name" value="Pilin-like"/>
</dbReference>
<dbReference type="Pfam" id="PF07963">
    <property type="entry name" value="N_methyl"/>
    <property type="match status" value="1"/>
</dbReference>
<protein>
    <recommendedName>
        <fullName evidence="2">Type II secretion system protein J</fullName>
    </recommendedName>
</protein>
<dbReference type="AlphaFoldDB" id="A0A3A4PB37"/>
<dbReference type="Pfam" id="PF11612">
    <property type="entry name" value="T2SSJ"/>
    <property type="match status" value="1"/>
</dbReference>
<feature type="compositionally biased region" description="Polar residues" evidence="3">
    <location>
        <begin position="281"/>
        <end position="290"/>
    </location>
</feature>
<feature type="region of interest" description="Disordered" evidence="3">
    <location>
        <begin position="241"/>
        <end position="290"/>
    </location>
</feature>
<feature type="compositionally biased region" description="Acidic residues" evidence="3">
    <location>
        <begin position="241"/>
        <end position="269"/>
    </location>
</feature>
<dbReference type="Proteomes" id="UP000265882">
    <property type="component" value="Unassembled WGS sequence"/>
</dbReference>
<reference evidence="5 6" key="1">
    <citation type="journal article" date="2017" name="ISME J.">
        <title>Energy and carbon metabolisms in a deep terrestrial subsurface fluid microbial community.</title>
        <authorList>
            <person name="Momper L."/>
            <person name="Jungbluth S.P."/>
            <person name="Lee M.D."/>
            <person name="Amend J.P."/>
        </authorList>
    </citation>
    <scope>NUCLEOTIDE SEQUENCE [LARGE SCALE GENOMIC DNA]</scope>
    <source>
        <strain evidence="5">SURF_5</strain>
    </source>
</reference>